<feature type="chain" id="PRO_5014158130" evidence="2">
    <location>
        <begin position="22"/>
        <end position="195"/>
    </location>
</feature>
<reference evidence="3 4" key="1">
    <citation type="journal article" date="2017" name="BMC Genomics">
        <title>Whole-genome assembly of Babesia ovata and comparative genomics between closely related pathogens.</title>
        <authorList>
            <person name="Yamagishi J."/>
            <person name="Asada M."/>
            <person name="Hakimi H."/>
            <person name="Tanaka T.Q."/>
            <person name="Sugimoto C."/>
            <person name="Kawazu S."/>
        </authorList>
    </citation>
    <scope>NUCLEOTIDE SEQUENCE [LARGE SCALE GENOMIC DNA]</scope>
    <source>
        <strain evidence="3 4">Miyake</strain>
    </source>
</reference>
<dbReference type="RefSeq" id="XP_028867380.1">
    <property type="nucleotide sequence ID" value="XM_029011547.1"/>
</dbReference>
<keyword evidence="4" id="KW-1185">Reference proteome</keyword>
<evidence type="ECO:0000313" key="3">
    <source>
        <dbReference type="EMBL" id="GBE61137.1"/>
    </source>
</evidence>
<dbReference type="EMBL" id="BDSA01000002">
    <property type="protein sequence ID" value="GBE61137.1"/>
    <property type="molecule type" value="Genomic_DNA"/>
</dbReference>
<dbReference type="Proteomes" id="UP000236319">
    <property type="component" value="Unassembled WGS sequence"/>
</dbReference>
<organism evidence="3 4">
    <name type="scientific">Babesia ovata</name>
    <dbReference type="NCBI Taxonomy" id="189622"/>
    <lineage>
        <taxon>Eukaryota</taxon>
        <taxon>Sar</taxon>
        <taxon>Alveolata</taxon>
        <taxon>Apicomplexa</taxon>
        <taxon>Aconoidasida</taxon>
        <taxon>Piroplasmida</taxon>
        <taxon>Babesiidae</taxon>
        <taxon>Babesia</taxon>
    </lineage>
</organism>
<comment type="caution">
    <text evidence="3">The sequence shown here is derived from an EMBL/GenBank/DDBJ whole genome shotgun (WGS) entry which is preliminary data.</text>
</comment>
<dbReference type="VEuPathDB" id="PiroplasmaDB:BOVATA_026300"/>
<evidence type="ECO:0000313" key="4">
    <source>
        <dbReference type="Proteomes" id="UP000236319"/>
    </source>
</evidence>
<keyword evidence="1" id="KW-0812">Transmembrane</keyword>
<name>A0A2H6KDS3_9APIC</name>
<feature type="transmembrane region" description="Helical" evidence="1">
    <location>
        <begin position="142"/>
        <end position="163"/>
    </location>
</feature>
<accession>A0A2H6KDS3</accession>
<keyword evidence="1" id="KW-0472">Membrane</keyword>
<protein>
    <submittedName>
        <fullName evidence="3">Uncharacterized protein</fullName>
    </submittedName>
</protein>
<dbReference type="AlphaFoldDB" id="A0A2H6KDS3"/>
<dbReference type="OrthoDB" id="328211at2759"/>
<evidence type="ECO:0000256" key="2">
    <source>
        <dbReference type="SAM" id="SignalP"/>
    </source>
</evidence>
<feature type="signal peptide" evidence="2">
    <location>
        <begin position="1"/>
        <end position="21"/>
    </location>
</feature>
<evidence type="ECO:0000256" key="1">
    <source>
        <dbReference type="SAM" id="Phobius"/>
    </source>
</evidence>
<proteinExistence type="predicted"/>
<keyword evidence="2" id="KW-0732">Signal</keyword>
<dbReference type="GeneID" id="39874907"/>
<keyword evidence="1" id="KW-1133">Transmembrane helix</keyword>
<gene>
    <name evidence="3" type="ORF">BOVATA_026300</name>
</gene>
<sequence>MLMFALVTLQFACLVWTLANSRQWCVNRFNEAAVNAVKNCRTIHEQRAACKLNFTITTRKEIRECNNPKYLIKKRIILLALSDDDEGCTIEDIAVCNALASVFNNQDVDWESPQLNGCLGRLPKPEEPLFDTVNPSDLYKFLMLYNIMGTVFSVLVIIFFYVVRYITVFDAVIYQPRNSNDNIAIKVMRPITMWA</sequence>